<comment type="caution">
    <text evidence="2">The sequence shown here is derived from an EMBL/GenBank/DDBJ whole genome shotgun (WGS) entry which is preliminary data.</text>
</comment>
<dbReference type="Proteomes" id="UP000319213">
    <property type="component" value="Unassembled WGS sequence"/>
</dbReference>
<dbReference type="InterPro" id="IPR039261">
    <property type="entry name" value="FNR_nucleotide-bd"/>
</dbReference>
<evidence type="ECO:0000313" key="3">
    <source>
        <dbReference type="Proteomes" id="UP000319213"/>
    </source>
</evidence>
<gene>
    <name evidence="2" type="ORF">FHX40_2277</name>
</gene>
<dbReference type="OrthoDB" id="3211041at2"/>
<dbReference type="AlphaFoldDB" id="A0A543IYA5"/>
<organism evidence="2 3">
    <name type="scientific">Thermopolyspora flexuosa</name>
    <dbReference type="NCBI Taxonomy" id="103836"/>
    <lineage>
        <taxon>Bacteria</taxon>
        <taxon>Bacillati</taxon>
        <taxon>Actinomycetota</taxon>
        <taxon>Actinomycetes</taxon>
        <taxon>Streptosporangiales</taxon>
        <taxon>Streptosporangiaceae</taxon>
        <taxon>Thermopolyspora</taxon>
    </lineage>
</organism>
<dbReference type="Pfam" id="PF08021">
    <property type="entry name" value="FAD_binding_9"/>
    <property type="match status" value="1"/>
</dbReference>
<evidence type="ECO:0000313" key="2">
    <source>
        <dbReference type="EMBL" id="TQM75565.1"/>
    </source>
</evidence>
<dbReference type="GO" id="GO:0016491">
    <property type="term" value="F:oxidoreductase activity"/>
    <property type="evidence" value="ECO:0007669"/>
    <property type="project" value="InterPro"/>
</dbReference>
<dbReference type="CDD" id="cd06193">
    <property type="entry name" value="siderophore_interacting"/>
    <property type="match status" value="1"/>
</dbReference>
<name>A0A543IYA5_9ACTN</name>
<dbReference type="Gene3D" id="2.40.30.10">
    <property type="entry name" value="Translation factors"/>
    <property type="match status" value="1"/>
</dbReference>
<dbReference type="PROSITE" id="PS51384">
    <property type="entry name" value="FAD_FR"/>
    <property type="match status" value="1"/>
</dbReference>
<feature type="domain" description="FAD-binding FR-type" evidence="1">
    <location>
        <begin position="2"/>
        <end position="140"/>
    </location>
</feature>
<dbReference type="PANTHER" id="PTHR30157">
    <property type="entry name" value="FERRIC REDUCTASE, NADPH-DEPENDENT"/>
    <property type="match status" value="1"/>
</dbReference>
<dbReference type="Gene3D" id="3.40.50.80">
    <property type="entry name" value="Nucleotide-binding domain of ferredoxin-NADP reductase (FNR) module"/>
    <property type="match status" value="1"/>
</dbReference>
<dbReference type="InterPro" id="IPR039374">
    <property type="entry name" value="SIP_fam"/>
</dbReference>
<keyword evidence="3" id="KW-1185">Reference proteome</keyword>
<dbReference type="RefSeq" id="WP_142259564.1">
    <property type="nucleotide sequence ID" value="NZ_BMPV01000001.1"/>
</dbReference>
<dbReference type="EMBL" id="VFPQ01000001">
    <property type="protein sequence ID" value="TQM75565.1"/>
    <property type="molecule type" value="Genomic_DNA"/>
</dbReference>
<proteinExistence type="predicted"/>
<dbReference type="InterPro" id="IPR007037">
    <property type="entry name" value="SIP_rossman_dom"/>
</dbReference>
<dbReference type="SUPFAM" id="SSF63380">
    <property type="entry name" value="Riboflavin synthase domain-like"/>
    <property type="match status" value="1"/>
</dbReference>
<accession>A0A543IYA5</accession>
<dbReference type="Pfam" id="PF04954">
    <property type="entry name" value="SIP"/>
    <property type="match status" value="1"/>
</dbReference>
<protein>
    <submittedName>
        <fullName evidence="2">NADPH-dependent ferric siderophore reductase</fullName>
    </submittedName>
</protein>
<dbReference type="InterPro" id="IPR013113">
    <property type="entry name" value="SIP_FAD-bd"/>
</dbReference>
<reference evidence="2 3" key="1">
    <citation type="submission" date="2019-06" db="EMBL/GenBank/DDBJ databases">
        <title>Sequencing the genomes of 1000 actinobacteria strains.</title>
        <authorList>
            <person name="Klenk H.-P."/>
        </authorList>
    </citation>
    <scope>NUCLEOTIDE SEQUENCE [LARGE SCALE GENOMIC DNA]</scope>
    <source>
        <strain evidence="2 3">DSM 43186</strain>
    </source>
</reference>
<dbReference type="PANTHER" id="PTHR30157:SF0">
    <property type="entry name" value="NADPH-DEPENDENT FERRIC-CHELATE REDUCTASE"/>
    <property type="match status" value="1"/>
</dbReference>
<dbReference type="InterPro" id="IPR017938">
    <property type="entry name" value="Riboflavin_synthase-like_b-brl"/>
</dbReference>
<dbReference type="InterPro" id="IPR017927">
    <property type="entry name" value="FAD-bd_FR_type"/>
</dbReference>
<sequence length="299" mass="32602">MPRPLPVRYVHVTRARTLTPHMRRVTFGGDDLADLVCDGPDQQVKLYFPRPGQVRPRLPEPGPDGDPARWYTAYTAIPEAERPWMRSYTIRNHDPRAGTIDVDFVLHDGDDAGPATRWARSAGPGDVLGMFGPSADFARPVPLAASIAAADWLLLAGDESALPAIGTLVEALPPGHRAVAFVEVRDAAEEQPLHTRGELTVHWLHRGDAPAGRTDLLVRAVRAARLPEGRMFAWLAGEAGAVRALRRHLVDERGVPKRAIDFSGYWRVRLTQDDAPTEADLADAAELLARARELAAGGA</sequence>
<evidence type="ECO:0000259" key="1">
    <source>
        <dbReference type="PROSITE" id="PS51384"/>
    </source>
</evidence>